<organism evidence="10">
    <name type="scientific">uncultured Caudovirales phage</name>
    <dbReference type="NCBI Taxonomy" id="2100421"/>
    <lineage>
        <taxon>Viruses</taxon>
        <taxon>Duplodnaviria</taxon>
        <taxon>Heunggongvirae</taxon>
        <taxon>Uroviricota</taxon>
        <taxon>Caudoviricetes</taxon>
        <taxon>Peduoviridae</taxon>
        <taxon>Maltschvirus</taxon>
        <taxon>Maltschvirus maltsch</taxon>
    </lineage>
</organism>
<dbReference type="PIRSF" id="PIRSF006293">
    <property type="entry name" value="ExsB"/>
    <property type="match status" value="1"/>
</dbReference>
<dbReference type="HAMAP" id="MF_01633">
    <property type="entry name" value="QueC"/>
    <property type="match status" value="1"/>
</dbReference>
<keyword evidence="5" id="KW-0862">Zinc</keyword>
<comment type="pathway">
    <text evidence="1">Purine metabolism; 7-cyano-7-deazaguanine biosynthesis.</text>
</comment>
<dbReference type="CDD" id="cd01995">
    <property type="entry name" value="QueC-like"/>
    <property type="match status" value="1"/>
</dbReference>
<proteinExistence type="inferred from homology"/>
<dbReference type="GO" id="GO:0046872">
    <property type="term" value="F:metal ion binding"/>
    <property type="evidence" value="ECO:0007669"/>
    <property type="project" value="UniProtKB-KW"/>
</dbReference>
<dbReference type="InterPro" id="IPR014729">
    <property type="entry name" value="Rossmann-like_a/b/a_fold"/>
</dbReference>
<gene>
    <name evidence="10" type="ORF">UFOVP625_10</name>
</gene>
<keyword evidence="4" id="KW-0547">Nucleotide-binding</keyword>
<reference evidence="10" key="1">
    <citation type="submission" date="2020-04" db="EMBL/GenBank/DDBJ databases">
        <authorList>
            <person name="Chiriac C."/>
            <person name="Salcher M."/>
            <person name="Ghai R."/>
            <person name="Kavagutti S V."/>
        </authorList>
    </citation>
    <scope>NUCLEOTIDE SEQUENCE</scope>
</reference>
<dbReference type="GO" id="GO:0016874">
    <property type="term" value="F:ligase activity"/>
    <property type="evidence" value="ECO:0007669"/>
    <property type="project" value="UniProtKB-KW"/>
</dbReference>
<evidence type="ECO:0000256" key="7">
    <source>
        <dbReference type="ARBA" id="ARBA00037993"/>
    </source>
</evidence>
<evidence type="ECO:0000256" key="5">
    <source>
        <dbReference type="ARBA" id="ARBA00022833"/>
    </source>
</evidence>
<dbReference type="InterPro" id="IPR018317">
    <property type="entry name" value="QueC"/>
</dbReference>
<dbReference type="PANTHER" id="PTHR42914">
    <property type="entry name" value="7-CYANO-7-DEAZAGUANINE SYNTHASE"/>
    <property type="match status" value="1"/>
</dbReference>
<evidence type="ECO:0000256" key="2">
    <source>
        <dbReference type="ARBA" id="ARBA00022598"/>
    </source>
</evidence>
<dbReference type="SUPFAM" id="SSF52402">
    <property type="entry name" value="Adenine nucleotide alpha hydrolases-like"/>
    <property type="match status" value="1"/>
</dbReference>
<name>A0A6J5N4B0_9CAUD</name>
<evidence type="ECO:0000256" key="9">
    <source>
        <dbReference type="ARBA" id="ARBA00047890"/>
    </source>
</evidence>
<dbReference type="NCBIfam" id="TIGR00364">
    <property type="entry name" value="7-cyano-7-deazaguanine synthase QueC"/>
    <property type="match status" value="1"/>
</dbReference>
<keyword evidence="2" id="KW-0436">Ligase</keyword>
<evidence type="ECO:0000256" key="4">
    <source>
        <dbReference type="ARBA" id="ARBA00022741"/>
    </source>
</evidence>
<evidence type="ECO:0000313" key="10">
    <source>
        <dbReference type="EMBL" id="CAB4153608.1"/>
    </source>
</evidence>
<keyword evidence="6" id="KW-0067">ATP-binding</keyword>
<evidence type="ECO:0000256" key="6">
    <source>
        <dbReference type="ARBA" id="ARBA00022840"/>
    </source>
</evidence>
<keyword evidence="3" id="KW-0479">Metal-binding</keyword>
<comment type="similarity">
    <text evidence="7">Belongs to the QueC family.</text>
</comment>
<dbReference type="Gene3D" id="3.40.50.620">
    <property type="entry name" value="HUPs"/>
    <property type="match status" value="1"/>
</dbReference>
<protein>
    <recommendedName>
        <fullName evidence="8">7-cyano-7-deazaguanine synthase</fullName>
        <ecNumber evidence="8">6.3.4.20</ecNumber>
    </recommendedName>
</protein>
<comment type="catalytic activity">
    <reaction evidence="9">
        <text>7-carboxy-7-carbaguanine + NH4(+) + 2 ATP = 7-cyano-7-carbaguanine + 2 AMP + 2 diphosphate + 2 H(+)</text>
        <dbReference type="Rhea" id="RHEA:27982"/>
        <dbReference type="ChEBI" id="CHEBI:15378"/>
        <dbReference type="ChEBI" id="CHEBI:28938"/>
        <dbReference type="ChEBI" id="CHEBI:30616"/>
        <dbReference type="ChEBI" id="CHEBI:33019"/>
        <dbReference type="ChEBI" id="CHEBI:45075"/>
        <dbReference type="ChEBI" id="CHEBI:61036"/>
        <dbReference type="ChEBI" id="CHEBI:456215"/>
        <dbReference type="EC" id="6.3.4.20"/>
    </reaction>
</comment>
<dbReference type="Pfam" id="PF06508">
    <property type="entry name" value="QueC"/>
    <property type="match status" value="1"/>
</dbReference>
<evidence type="ECO:0000256" key="3">
    <source>
        <dbReference type="ARBA" id="ARBA00022723"/>
    </source>
</evidence>
<dbReference type="PANTHER" id="PTHR42914:SF1">
    <property type="entry name" value="7-CYANO-7-DEAZAGUANINE SYNTHASE"/>
    <property type="match status" value="1"/>
</dbReference>
<evidence type="ECO:0000256" key="8">
    <source>
        <dbReference type="ARBA" id="ARBA00039149"/>
    </source>
</evidence>
<accession>A0A6J5N4B0</accession>
<sequence length="235" mass="25580">MKASHTVAVVSGGMDSVTLAHQLAHEGHELTLISFNYGQRHSKELEFAAHHAKILGADHHIVDLSCIKELISNSSLTNKDLEVPDGHYAHDTMKQTVVPNRNAIMLNIAAGLAVSIGAQHIATGVHGGDHYIYPDCRPAFIKTVDAMLCVANEGFADPSFSVLAPFLHWTKADIAYIGAQLGVDWNTTWSCYKGGEIHCGACGTCFERREAFTDAGITDPTNYLTTPNYDDPRYN</sequence>
<dbReference type="EMBL" id="LR796600">
    <property type="protein sequence ID" value="CAB4153608.1"/>
    <property type="molecule type" value="Genomic_DNA"/>
</dbReference>
<evidence type="ECO:0000256" key="1">
    <source>
        <dbReference type="ARBA" id="ARBA00005061"/>
    </source>
</evidence>
<dbReference type="EC" id="6.3.4.20" evidence="8"/>
<dbReference type="GO" id="GO:0005524">
    <property type="term" value="F:ATP binding"/>
    <property type="evidence" value="ECO:0007669"/>
    <property type="project" value="UniProtKB-KW"/>
</dbReference>